<organism evidence="1 2">
    <name type="scientific">Prunus dulcis</name>
    <name type="common">Almond</name>
    <name type="synonym">Amygdalus dulcis</name>
    <dbReference type="NCBI Taxonomy" id="3755"/>
    <lineage>
        <taxon>Eukaryota</taxon>
        <taxon>Viridiplantae</taxon>
        <taxon>Streptophyta</taxon>
        <taxon>Embryophyta</taxon>
        <taxon>Tracheophyta</taxon>
        <taxon>Spermatophyta</taxon>
        <taxon>Magnoliopsida</taxon>
        <taxon>eudicotyledons</taxon>
        <taxon>Gunneridae</taxon>
        <taxon>Pentapetalae</taxon>
        <taxon>rosids</taxon>
        <taxon>fabids</taxon>
        <taxon>Rosales</taxon>
        <taxon>Rosaceae</taxon>
        <taxon>Amygdaloideae</taxon>
        <taxon>Amygdaleae</taxon>
        <taxon>Prunus</taxon>
    </lineage>
</organism>
<dbReference type="InParanoid" id="A0A5E4GBV4"/>
<name>A0A5E4GBV4_PRUDU</name>
<dbReference type="Gramene" id="VVA37068">
    <property type="protein sequence ID" value="VVA37068"/>
    <property type="gene ID" value="Prudul26B013563"/>
</dbReference>
<dbReference type="OMA" id="HMYYDAS"/>
<evidence type="ECO:0000313" key="1">
    <source>
        <dbReference type="EMBL" id="VVA37068.1"/>
    </source>
</evidence>
<sequence length="79" mass="9140">MMLLHVLGQGKRGYLIRKVAEEEKDAPGIDLRCIEDSVVKGWLIKTMETYFVELFWDLPTAKDVWESAAHMYYDASDES</sequence>
<dbReference type="AlphaFoldDB" id="A0A5E4GBV4"/>
<evidence type="ECO:0000313" key="2">
    <source>
        <dbReference type="Proteomes" id="UP000327085"/>
    </source>
</evidence>
<gene>
    <name evidence="1" type="ORF">ALMOND_2B013563</name>
</gene>
<dbReference type="EMBL" id="CABIKO010000501">
    <property type="protein sequence ID" value="VVA37068.1"/>
    <property type="molecule type" value="Genomic_DNA"/>
</dbReference>
<dbReference type="Proteomes" id="UP000327085">
    <property type="component" value="Chromosome 4"/>
</dbReference>
<reference evidence="2" key="1">
    <citation type="journal article" date="2020" name="Plant J.">
        <title>Transposons played a major role in the diversification between the closely related almond and peach genomes: results from the almond genome sequence.</title>
        <authorList>
            <person name="Alioto T."/>
            <person name="Alexiou K.G."/>
            <person name="Bardil A."/>
            <person name="Barteri F."/>
            <person name="Castanera R."/>
            <person name="Cruz F."/>
            <person name="Dhingra A."/>
            <person name="Duval H."/>
            <person name="Fernandez I Marti A."/>
            <person name="Frias L."/>
            <person name="Galan B."/>
            <person name="Garcia J.L."/>
            <person name="Howad W."/>
            <person name="Gomez-Garrido J."/>
            <person name="Gut M."/>
            <person name="Julca I."/>
            <person name="Morata J."/>
            <person name="Puigdomenech P."/>
            <person name="Ribeca P."/>
            <person name="Rubio Cabetas M.J."/>
            <person name="Vlasova A."/>
            <person name="Wirthensohn M."/>
            <person name="Garcia-Mas J."/>
            <person name="Gabaldon T."/>
            <person name="Casacuberta J.M."/>
            <person name="Arus P."/>
        </authorList>
    </citation>
    <scope>NUCLEOTIDE SEQUENCE [LARGE SCALE GENOMIC DNA]</scope>
    <source>
        <strain evidence="2">cv. Texas</strain>
    </source>
</reference>
<protein>
    <submittedName>
        <fullName evidence="1">PREDICTED: UBN2_3 domain-containing</fullName>
    </submittedName>
</protein>
<accession>A0A5E4GBV4</accession>
<proteinExistence type="predicted"/>